<dbReference type="GO" id="GO:0050129">
    <property type="term" value="F:N-formylglutamate deformylase activity"/>
    <property type="evidence" value="ECO:0007669"/>
    <property type="project" value="UniProtKB-EC"/>
</dbReference>
<reference evidence="2" key="1">
    <citation type="journal article" date="2019" name="Int. J. Syst. Evol. Microbiol.">
        <title>The Global Catalogue of Microorganisms (GCM) 10K type strain sequencing project: providing services to taxonomists for standard genome sequencing and annotation.</title>
        <authorList>
            <consortium name="The Broad Institute Genomics Platform"/>
            <consortium name="The Broad Institute Genome Sequencing Center for Infectious Disease"/>
            <person name="Wu L."/>
            <person name="Ma J."/>
        </authorList>
    </citation>
    <scope>NUCLEOTIDE SEQUENCE [LARGE SCALE GENOMIC DNA]</scope>
    <source>
        <strain evidence="2">JCM 3369</strain>
    </source>
</reference>
<proteinExistence type="predicted"/>
<evidence type="ECO:0000313" key="2">
    <source>
        <dbReference type="Proteomes" id="UP001597327"/>
    </source>
</evidence>
<dbReference type="RefSeq" id="WP_149893567.1">
    <property type="nucleotide sequence ID" value="NZ_JBHUFA010000015.1"/>
</dbReference>
<gene>
    <name evidence="1" type="primary">hutG</name>
    <name evidence="1" type="ORF">ACFSC7_17535</name>
</gene>
<comment type="caution">
    <text evidence="1">The sequence shown here is derived from an EMBL/GenBank/DDBJ whole genome shotgun (WGS) entry which is preliminary data.</text>
</comment>
<keyword evidence="1" id="KW-0378">Hydrolase</keyword>
<dbReference type="EMBL" id="JBHUFA010000015">
    <property type="protein sequence ID" value="MFD1697321.1"/>
    <property type="molecule type" value="Genomic_DNA"/>
</dbReference>
<keyword evidence="2" id="KW-1185">Reference proteome</keyword>
<name>A0ABW4K1J5_9HYPH</name>
<dbReference type="Proteomes" id="UP001597327">
    <property type="component" value="Unassembled WGS sequence"/>
</dbReference>
<accession>A0ABW4K1J5</accession>
<dbReference type="EC" id="3.5.1.68" evidence="1"/>
<dbReference type="Gene3D" id="3.40.630.40">
    <property type="entry name" value="Zn-dependent exopeptidases"/>
    <property type="match status" value="1"/>
</dbReference>
<protein>
    <submittedName>
        <fullName evidence="1">N-formylglutamate deformylase</fullName>
        <ecNumber evidence="1">3.5.1.68</ecNumber>
    </submittedName>
</protein>
<dbReference type="Pfam" id="PF05013">
    <property type="entry name" value="FGase"/>
    <property type="match status" value="1"/>
</dbReference>
<dbReference type="SUPFAM" id="SSF53187">
    <property type="entry name" value="Zn-dependent exopeptidases"/>
    <property type="match status" value="1"/>
</dbReference>
<dbReference type="InterPro" id="IPR007709">
    <property type="entry name" value="N-FG_amidohydro"/>
</dbReference>
<sequence>MTDHPSPSAPFEIRRGSSPVILGMPHTGTHVPQDIAARLNAHGRTVGDTDWHIHRLYEDLLPEATVVRATFSRYVIDANRDPSGHSLYPGQNTTSLVPLTDFDDVPIWRDGEAPTDTDIAERIAGFHRPYHAAIEAEIARVKAEHGVAVLFDCHSIRSKIPFLFEGVLPALNLGTDGGLTCDAAIESVAVEVAKASGFSHVLNGRFRGGWTTRHYGKPEDGVHAIQLELAQSTHLASESLPYDYDPEKAASLRPVLARMLSEIEAAALRLAGKSA</sequence>
<evidence type="ECO:0000313" key="1">
    <source>
        <dbReference type="EMBL" id="MFD1697321.1"/>
    </source>
</evidence>
<dbReference type="InterPro" id="IPR010247">
    <property type="entry name" value="HutG_amidohyd"/>
</dbReference>
<organism evidence="1 2">
    <name type="scientific">Roseibium aestuarii</name>
    <dbReference type="NCBI Taxonomy" id="2600299"/>
    <lineage>
        <taxon>Bacteria</taxon>
        <taxon>Pseudomonadati</taxon>
        <taxon>Pseudomonadota</taxon>
        <taxon>Alphaproteobacteria</taxon>
        <taxon>Hyphomicrobiales</taxon>
        <taxon>Stappiaceae</taxon>
        <taxon>Roseibium</taxon>
    </lineage>
</organism>
<dbReference type="NCBIfam" id="TIGR02017">
    <property type="entry name" value="hutG_amidohyd"/>
    <property type="match status" value="1"/>
</dbReference>